<feature type="chain" id="PRO_5042082712" evidence="1">
    <location>
        <begin position="20"/>
        <end position="103"/>
    </location>
</feature>
<dbReference type="AlphaFoldDB" id="A0AAD6RB01"/>
<evidence type="ECO:0000256" key="1">
    <source>
        <dbReference type="SAM" id="SignalP"/>
    </source>
</evidence>
<protein>
    <submittedName>
        <fullName evidence="2">Uncharacterized protein</fullName>
    </submittedName>
</protein>
<organism evidence="2 3">
    <name type="scientific">Populus alba x Populus x berolinensis</name>
    <dbReference type="NCBI Taxonomy" id="444605"/>
    <lineage>
        <taxon>Eukaryota</taxon>
        <taxon>Viridiplantae</taxon>
        <taxon>Streptophyta</taxon>
        <taxon>Embryophyta</taxon>
        <taxon>Tracheophyta</taxon>
        <taxon>Spermatophyta</taxon>
        <taxon>Magnoliopsida</taxon>
        <taxon>eudicotyledons</taxon>
        <taxon>Gunneridae</taxon>
        <taxon>Pentapetalae</taxon>
        <taxon>rosids</taxon>
        <taxon>fabids</taxon>
        <taxon>Malpighiales</taxon>
        <taxon>Salicaceae</taxon>
        <taxon>Saliceae</taxon>
        <taxon>Populus</taxon>
    </lineage>
</organism>
<proteinExistence type="predicted"/>
<feature type="signal peptide" evidence="1">
    <location>
        <begin position="1"/>
        <end position="19"/>
    </location>
</feature>
<accession>A0AAD6RB01</accession>
<evidence type="ECO:0000313" key="3">
    <source>
        <dbReference type="Proteomes" id="UP001164929"/>
    </source>
</evidence>
<gene>
    <name evidence="2" type="ORF">NC653_004895</name>
</gene>
<sequence>MPILTFLSLLLKEISYSHASSFARIMEGGYARRLFANDWTALILPLLLAYHILRPGCGLSFRNVSRHSSQLFKLNFEQMASQHKNLLERKAAITMAIIPIANP</sequence>
<reference evidence="2" key="1">
    <citation type="journal article" date="2023" name="Mol. Ecol. Resour.">
        <title>Chromosome-level genome assembly of a triploid poplar Populus alba 'Berolinensis'.</title>
        <authorList>
            <person name="Chen S."/>
            <person name="Yu Y."/>
            <person name="Wang X."/>
            <person name="Wang S."/>
            <person name="Zhang T."/>
            <person name="Zhou Y."/>
            <person name="He R."/>
            <person name="Meng N."/>
            <person name="Wang Y."/>
            <person name="Liu W."/>
            <person name="Liu Z."/>
            <person name="Liu J."/>
            <person name="Guo Q."/>
            <person name="Huang H."/>
            <person name="Sederoff R.R."/>
            <person name="Wang G."/>
            <person name="Qu G."/>
            <person name="Chen S."/>
        </authorList>
    </citation>
    <scope>NUCLEOTIDE SEQUENCE</scope>
    <source>
        <strain evidence="2">SC-2020</strain>
    </source>
</reference>
<name>A0AAD6RB01_9ROSI</name>
<dbReference type="Proteomes" id="UP001164929">
    <property type="component" value="Chromosome 2"/>
</dbReference>
<keyword evidence="1" id="KW-0732">Signal</keyword>
<dbReference type="EMBL" id="JAQIZT010000002">
    <property type="protein sequence ID" value="KAJ7005417.1"/>
    <property type="molecule type" value="Genomic_DNA"/>
</dbReference>
<keyword evidence="3" id="KW-1185">Reference proteome</keyword>
<evidence type="ECO:0000313" key="2">
    <source>
        <dbReference type="EMBL" id="KAJ7005417.1"/>
    </source>
</evidence>
<comment type="caution">
    <text evidence="2">The sequence shown here is derived from an EMBL/GenBank/DDBJ whole genome shotgun (WGS) entry which is preliminary data.</text>
</comment>